<dbReference type="PANTHER" id="PTHR12186">
    <property type="entry name" value="SIKE FAMILY MEMBER"/>
    <property type="match status" value="1"/>
</dbReference>
<evidence type="ECO:0000313" key="6">
    <source>
        <dbReference type="Proteomes" id="UP001432322"/>
    </source>
</evidence>
<evidence type="ECO:0000256" key="1">
    <source>
        <dbReference type="ARBA" id="ARBA00005537"/>
    </source>
</evidence>
<proteinExistence type="inferred from homology"/>
<feature type="non-terminal residue" evidence="5">
    <location>
        <position position="231"/>
    </location>
</feature>
<accession>A0AAV5VCX9</accession>
<feature type="region of interest" description="Disordered" evidence="4">
    <location>
        <begin position="199"/>
        <end position="231"/>
    </location>
</feature>
<evidence type="ECO:0000256" key="4">
    <source>
        <dbReference type="SAM" id="MobiDB-lite"/>
    </source>
</evidence>
<comment type="caution">
    <text evidence="5">The sequence shown here is derived from an EMBL/GenBank/DDBJ whole genome shotgun (WGS) entry which is preliminary data.</text>
</comment>
<gene>
    <name evidence="5" type="ORF">PFISCL1PPCAC_8848</name>
</gene>
<evidence type="ECO:0000256" key="2">
    <source>
        <dbReference type="ARBA" id="ARBA00023054"/>
    </source>
</evidence>
<sequence>MTKELEGLVVDARLLALTVKESSSKLDEMLKRASTISGKLTCTKEYQRDVEKLLVANNKLERRRALLDELQRENRMIKSYEEENSMLRDQLEKSYATLDEIVSRHRQIMHRVSTDRTFCHLSPDMLQQICDTAFTCDVSTRTAQIEQAERLMDVMRYCESVAQRDTELFARIVRENRNLRELLNYAAISDPKIIGHFRQSMQEYDKDQKSRARSRKRRENGTGKEGEGDSE</sequence>
<evidence type="ECO:0000313" key="5">
    <source>
        <dbReference type="EMBL" id="GMT17551.1"/>
    </source>
</evidence>
<organism evidence="5 6">
    <name type="scientific">Pristionchus fissidentatus</name>
    <dbReference type="NCBI Taxonomy" id="1538716"/>
    <lineage>
        <taxon>Eukaryota</taxon>
        <taxon>Metazoa</taxon>
        <taxon>Ecdysozoa</taxon>
        <taxon>Nematoda</taxon>
        <taxon>Chromadorea</taxon>
        <taxon>Rhabditida</taxon>
        <taxon>Rhabditina</taxon>
        <taxon>Diplogasteromorpha</taxon>
        <taxon>Diplogasteroidea</taxon>
        <taxon>Neodiplogasteridae</taxon>
        <taxon>Pristionchus</taxon>
    </lineage>
</organism>
<dbReference type="Proteomes" id="UP001432322">
    <property type="component" value="Unassembled WGS sequence"/>
</dbReference>
<dbReference type="EMBL" id="BTSY01000003">
    <property type="protein sequence ID" value="GMT17551.1"/>
    <property type="molecule type" value="Genomic_DNA"/>
</dbReference>
<comment type="similarity">
    <text evidence="1">Belongs to the SIKE family.</text>
</comment>
<feature type="coiled-coil region" evidence="3">
    <location>
        <begin position="43"/>
        <end position="97"/>
    </location>
</feature>
<feature type="compositionally biased region" description="Basic and acidic residues" evidence="4">
    <location>
        <begin position="219"/>
        <end position="231"/>
    </location>
</feature>
<dbReference type="Pfam" id="PF05769">
    <property type="entry name" value="SIKE"/>
    <property type="match status" value="1"/>
</dbReference>
<reference evidence="5" key="1">
    <citation type="submission" date="2023-10" db="EMBL/GenBank/DDBJ databases">
        <title>Genome assembly of Pristionchus species.</title>
        <authorList>
            <person name="Yoshida K."/>
            <person name="Sommer R.J."/>
        </authorList>
    </citation>
    <scope>NUCLEOTIDE SEQUENCE</scope>
    <source>
        <strain evidence="5">RS5133</strain>
    </source>
</reference>
<name>A0AAV5VCX9_9BILA</name>
<dbReference type="InterPro" id="IPR008555">
    <property type="entry name" value="SIKE"/>
</dbReference>
<keyword evidence="6" id="KW-1185">Reference proteome</keyword>
<evidence type="ECO:0000256" key="3">
    <source>
        <dbReference type="SAM" id="Coils"/>
    </source>
</evidence>
<dbReference type="PANTHER" id="PTHR12186:SF2">
    <property type="entry name" value="FGFR1 ONCOGENE PARTNER 2 HOMOLOG"/>
    <property type="match status" value="1"/>
</dbReference>
<dbReference type="AlphaFoldDB" id="A0AAV5VCX9"/>
<protein>
    <submittedName>
        <fullName evidence="5">Uncharacterized protein</fullName>
    </submittedName>
</protein>
<keyword evidence="2 3" id="KW-0175">Coiled coil</keyword>